<dbReference type="FunFam" id="3.30.2460.20:FF:000001">
    <property type="entry name" value="Wnt homolog"/>
    <property type="match status" value="1"/>
</dbReference>
<dbReference type="AlphaFoldDB" id="A0A9J6C240"/>
<dbReference type="InterPro" id="IPR043158">
    <property type="entry name" value="Wnt_C"/>
</dbReference>
<evidence type="ECO:0000256" key="10">
    <source>
        <dbReference type="SAM" id="Phobius"/>
    </source>
</evidence>
<dbReference type="GO" id="GO:0000902">
    <property type="term" value="P:cell morphogenesis"/>
    <property type="evidence" value="ECO:0007669"/>
    <property type="project" value="UniProtKB-ARBA"/>
</dbReference>
<dbReference type="PANTHER" id="PTHR12027">
    <property type="entry name" value="WNT RELATED"/>
    <property type="match status" value="1"/>
</dbReference>
<evidence type="ECO:0000256" key="5">
    <source>
        <dbReference type="ARBA" id="ARBA00022530"/>
    </source>
</evidence>
<keyword evidence="6 9" id="KW-0879">Wnt signaling pathway</keyword>
<dbReference type="InterPro" id="IPR018161">
    <property type="entry name" value="Wnt_CS"/>
</dbReference>
<dbReference type="GO" id="GO:0005125">
    <property type="term" value="F:cytokine activity"/>
    <property type="evidence" value="ECO:0007669"/>
    <property type="project" value="TreeGrafter"/>
</dbReference>
<dbReference type="SMART" id="SM00097">
    <property type="entry name" value="WNT1"/>
    <property type="match status" value="1"/>
</dbReference>
<dbReference type="GO" id="GO:0045165">
    <property type="term" value="P:cell fate commitment"/>
    <property type="evidence" value="ECO:0007669"/>
    <property type="project" value="TreeGrafter"/>
</dbReference>
<dbReference type="OrthoDB" id="5945655at2759"/>
<evidence type="ECO:0000256" key="3">
    <source>
        <dbReference type="ARBA" id="ARBA00022473"/>
    </source>
</evidence>
<comment type="similarity">
    <text evidence="2 9">Belongs to the Wnt family.</text>
</comment>
<organism evidence="11 12">
    <name type="scientific">Polypedilum vanderplanki</name>
    <name type="common">Sleeping chironomid midge</name>
    <dbReference type="NCBI Taxonomy" id="319348"/>
    <lineage>
        <taxon>Eukaryota</taxon>
        <taxon>Metazoa</taxon>
        <taxon>Ecdysozoa</taxon>
        <taxon>Arthropoda</taxon>
        <taxon>Hexapoda</taxon>
        <taxon>Insecta</taxon>
        <taxon>Pterygota</taxon>
        <taxon>Neoptera</taxon>
        <taxon>Endopterygota</taxon>
        <taxon>Diptera</taxon>
        <taxon>Nematocera</taxon>
        <taxon>Chironomoidea</taxon>
        <taxon>Chironomidae</taxon>
        <taxon>Chironominae</taxon>
        <taxon>Polypedilum</taxon>
        <taxon>Polypedilum</taxon>
    </lineage>
</organism>
<comment type="function">
    <text evidence="9">Ligand for members of the frizzled family of seven transmembrane receptors.</text>
</comment>
<proteinExistence type="inferred from homology"/>
<keyword evidence="12" id="KW-1185">Reference proteome</keyword>
<sequence>MVESQRWIKDLGVIKIIYLLVVFVIQIVNCLPDVRASCKTVPNLTKSQLDLCYKANDVTLAAIEGLDVNCLPDVRASCKTVPNLTKSQLDLCYKANDVTLAAIEGLELAIFECQHQFRWNRWNCSSLKSKSRNPHSSNLFKKGYRESAFGHAITAAGVVLSVARACSQGRLLSCGCDPNAHRRSLSKSLRDTLEVEKSRFLDTIIDNPFIIDKRLERNFGLDTNEVVSKKRIKQQLANRWKWAGCSHNIDFGVEFSELFLDSREKAGDLQSQINLHNNNVGRSVVERNLVSKCKCHGLSGSCQLKTCWKSSPDFRTVGKILKQQFRRAVLVDQSNFGNGMIIYNGNNKRRKSKSANFRPSIVQNEMHNNVMLPKRRNKRNKMENSLFYFQKSPNFCERDTLSDIAGTHGRRCNRNSTGSDSCSSLCCGRGYNLVKEVTNQRCNCRFHWCCYVECQTCEVVEWISICN</sequence>
<evidence type="ECO:0000256" key="1">
    <source>
        <dbReference type="ARBA" id="ARBA00004498"/>
    </source>
</evidence>
<dbReference type="Pfam" id="PF00110">
    <property type="entry name" value="wnt"/>
    <property type="match status" value="1"/>
</dbReference>
<dbReference type="GO" id="GO:0030182">
    <property type="term" value="P:neuron differentiation"/>
    <property type="evidence" value="ECO:0007669"/>
    <property type="project" value="TreeGrafter"/>
</dbReference>
<dbReference type="PROSITE" id="PS00246">
    <property type="entry name" value="WNT1"/>
    <property type="match status" value="1"/>
</dbReference>
<evidence type="ECO:0000256" key="4">
    <source>
        <dbReference type="ARBA" id="ARBA00022525"/>
    </source>
</evidence>
<comment type="subcellular location">
    <subcellularLocation>
        <location evidence="1 9">Secreted</location>
        <location evidence="1 9">Extracellular space</location>
        <location evidence="1 9">Extracellular matrix</location>
    </subcellularLocation>
</comment>
<keyword evidence="8" id="KW-0449">Lipoprotein</keyword>
<name>A0A9J6C240_POLVA</name>
<reference evidence="11" key="1">
    <citation type="submission" date="2021-03" db="EMBL/GenBank/DDBJ databases">
        <title>Chromosome level genome of the anhydrobiotic midge Polypedilum vanderplanki.</title>
        <authorList>
            <person name="Yoshida Y."/>
            <person name="Kikawada T."/>
            <person name="Gusev O."/>
        </authorList>
    </citation>
    <scope>NUCLEOTIDE SEQUENCE</scope>
    <source>
        <strain evidence="11">NIAS01</strain>
        <tissue evidence="11">Whole body or cell culture</tissue>
    </source>
</reference>
<keyword evidence="10" id="KW-1133">Transmembrane helix</keyword>
<dbReference type="PANTHER" id="PTHR12027:SF98">
    <property type="entry name" value="PROTEIN WNT"/>
    <property type="match status" value="1"/>
</dbReference>
<gene>
    <name evidence="11" type="ORF">PVAND_005741</name>
</gene>
<keyword evidence="3 9" id="KW-0217">Developmental protein</keyword>
<dbReference type="InterPro" id="IPR005817">
    <property type="entry name" value="Wnt"/>
</dbReference>
<dbReference type="PRINTS" id="PR01349">
    <property type="entry name" value="WNTPROTEIN"/>
</dbReference>
<keyword evidence="7" id="KW-1015">Disulfide bond</keyword>
<feature type="transmembrane region" description="Helical" evidence="10">
    <location>
        <begin position="12"/>
        <end position="29"/>
    </location>
</feature>
<dbReference type="GO" id="GO:0007517">
    <property type="term" value="P:muscle organ development"/>
    <property type="evidence" value="ECO:0007669"/>
    <property type="project" value="UniProtKB-ARBA"/>
</dbReference>
<dbReference type="Proteomes" id="UP001107558">
    <property type="component" value="Chromosome 2"/>
</dbReference>
<dbReference type="GO" id="GO:0060560">
    <property type="term" value="P:developmental growth involved in morphogenesis"/>
    <property type="evidence" value="ECO:0007669"/>
    <property type="project" value="UniProtKB-ARBA"/>
</dbReference>
<dbReference type="GO" id="GO:0005109">
    <property type="term" value="F:frizzled binding"/>
    <property type="evidence" value="ECO:0007669"/>
    <property type="project" value="TreeGrafter"/>
</dbReference>
<dbReference type="CDD" id="cd19342">
    <property type="entry name" value="Wnt_Wnt10"/>
    <property type="match status" value="1"/>
</dbReference>
<evidence type="ECO:0000256" key="7">
    <source>
        <dbReference type="ARBA" id="ARBA00023157"/>
    </source>
</evidence>
<dbReference type="GO" id="GO:0005615">
    <property type="term" value="C:extracellular space"/>
    <property type="evidence" value="ECO:0007669"/>
    <property type="project" value="TreeGrafter"/>
</dbReference>
<evidence type="ECO:0000313" key="11">
    <source>
        <dbReference type="EMBL" id="KAG5675875.1"/>
    </source>
</evidence>
<evidence type="ECO:0000256" key="2">
    <source>
        <dbReference type="ARBA" id="ARBA00005683"/>
    </source>
</evidence>
<dbReference type="GO" id="GO:0060070">
    <property type="term" value="P:canonical Wnt signaling pathway"/>
    <property type="evidence" value="ECO:0007669"/>
    <property type="project" value="TreeGrafter"/>
</dbReference>
<keyword evidence="10" id="KW-0472">Membrane</keyword>
<keyword evidence="5" id="KW-0272">Extracellular matrix</keyword>
<dbReference type="Gene3D" id="3.30.2460.20">
    <property type="match status" value="1"/>
</dbReference>
<keyword evidence="10" id="KW-0812">Transmembrane</keyword>
<protein>
    <recommendedName>
        <fullName evidence="9">Protein Wnt</fullName>
    </recommendedName>
</protein>
<evidence type="ECO:0000313" key="12">
    <source>
        <dbReference type="Proteomes" id="UP001107558"/>
    </source>
</evidence>
<evidence type="ECO:0000256" key="6">
    <source>
        <dbReference type="ARBA" id="ARBA00022687"/>
    </source>
</evidence>
<comment type="caution">
    <text evidence="11">The sequence shown here is derived from an EMBL/GenBank/DDBJ whole genome shotgun (WGS) entry which is preliminary data.</text>
</comment>
<keyword evidence="4" id="KW-0964">Secreted</keyword>
<accession>A0A9J6C240</accession>
<dbReference type="EMBL" id="JADBJN010000002">
    <property type="protein sequence ID" value="KAG5675875.1"/>
    <property type="molecule type" value="Genomic_DNA"/>
</dbReference>
<evidence type="ECO:0000256" key="9">
    <source>
        <dbReference type="RuleBase" id="RU003500"/>
    </source>
</evidence>
<evidence type="ECO:0000256" key="8">
    <source>
        <dbReference type="ARBA" id="ARBA00023288"/>
    </source>
</evidence>